<dbReference type="Pfam" id="PF00012">
    <property type="entry name" value="HSP70"/>
    <property type="match status" value="1"/>
</dbReference>
<dbReference type="SUPFAM" id="SSF100920">
    <property type="entry name" value="Heat shock protein 70kD (HSP70), peptide-binding domain"/>
    <property type="match status" value="1"/>
</dbReference>
<dbReference type="GO" id="GO:0005737">
    <property type="term" value="C:cytoplasm"/>
    <property type="evidence" value="ECO:0000318"/>
    <property type="project" value="GO_Central"/>
</dbReference>
<dbReference type="Proteomes" id="UP000001542">
    <property type="component" value="Unassembled WGS sequence"/>
</dbReference>
<dbReference type="GO" id="GO:0044183">
    <property type="term" value="F:protein folding chaperone"/>
    <property type="evidence" value="ECO:0000318"/>
    <property type="project" value="GO_Central"/>
</dbReference>
<dbReference type="PRINTS" id="PR00301">
    <property type="entry name" value="HEATSHOCK70"/>
</dbReference>
<dbReference type="OrthoDB" id="3789372at2759"/>
<dbReference type="InParanoid" id="A2FKE2"/>
<dbReference type="InterPro" id="IPR043129">
    <property type="entry name" value="ATPase_NBD"/>
</dbReference>
<dbReference type="AlphaFoldDB" id="A2FKE2"/>
<accession>A2FKE2</accession>
<sequence>SIAFFLENKNQPDVVVIDGQRSIPSVVGFVNGETIIGQLAKTHKAEYENQVIYDTKRALGKMYNDPVIQDDKKSWPFQISADENGYVQYDISDDGKTIHKTPESIAALLLKFLMGKLNMTQTQKVQHAVITVPTSFSRIQKEKIQIAAKAAGIQVVSFLPESSAAAIAYGLLNNTEQKLLIFDFGGGTLDVSVIEINKNNEVKELATAGDSHLGGRNIDNKLAEYIFGKLAESGKDYRNNKKVLSIVQDACERAKIALSNKGTIRADISFNFNQESYSYTITRKNFEKINDDIFDKILPPVEEALRKANLTKDQITDILAVGGSSHIPIVRETLSDFFDKDPLDSGIVTDEAIAIGAAIYCKTKLKEGDAPLDSDSEFLTKLSESSSDDENDLPPPRPAPNPVNTTPAFAKPPPARLGGQIALKVVNKVPHTIYTRDVDGYYDVIFKKGSDMPATKNLSYGMAFTDNGESFHVLEAVTIEIFEGNDDPKNPEYNLIKRYTFTLPKDVQGKQEATKETYNIDAAGNLSVNFKFQLSGKEYKGNVEKDALFHNDEQFRNMMHDVNRLMKQEKINL</sequence>
<protein>
    <submittedName>
        <fullName evidence="5">DnaK protein</fullName>
    </submittedName>
</protein>
<dbReference type="InterPro" id="IPR013126">
    <property type="entry name" value="Hsp_70_fam"/>
</dbReference>
<feature type="region of interest" description="Disordered" evidence="4">
    <location>
        <begin position="382"/>
        <end position="412"/>
    </location>
</feature>
<dbReference type="OMA" id="MIATEMV"/>
<dbReference type="InterPro" id="IPR018181">
    <property type="entry name" value="Heat_shock_70_CS"/>
</dbReference>
<evidence type="ECO:0000256" key="3">
    <source>
        <dbReference type="RuleBase" id="RU003322"/>
    </source>
</evidence>
<evidence type="ECO:0000313" key="5">
    <source>
        <dbReference type="EMBL" id="EAX94642.1"/>
    </source>
</evidence>
<keyword evidence="1 3" id="KW-0547">Nucleotide-binding</keyword>
<organism evidence="5 6">
    <name type="scientific">Trichomonas vaginalis (strain ATCC PRA-98 / G3)</name>
    <dbReference type="NCBI Taxonomy" id="412133"/>
    <lineage>
        <taxon>Eukaryota</taxon>
        <taxon>Metamonada</taxon>
        <taxon>Parabasalia</taxon>
        <taxon>Trichomonadida</taxon>
        <taxon>Trichomonadidae</taxon>
        <taxon>Trichomonas</taxon>
    </lineage>
</organism>
<dbReference type="EMBL" id="DS113846">
    <property type="protein sequence ID" value="EAX94642.1"/>
    <property type="molecule type" value="Genomic_DNA"/>
</dbReference>
<gene>
    <name evidence="5" type="ORF">TVAG_381470</name>
</gene>
<reference evidence="5" key="2">
    <citation type="journal article" date="2007" name="Science">
        <title>Draft genome sequence of the sexually transmitted pathogen Trichomonas vaginalis.</title>
        <authorList>
            <person name="Carlton J.M."/>
            <person name="Hirt R.P."/>
            <person name="Silva J.C."/>
            <person name="Delcher A.L."/>
            <person name="Schatz M."/>
            <person name="Zhao Q."/>
            <person name="Wortman J.R."/>
            <person name="Bidwell S.L."/>
            <person name="Alsmark U.C.M."/>
            <person name="Besteiro S."/>
            <person name="Sicheritz-Ponten T."/>
            <person name="Noel C.J."/>
            <person name="Dacks J.B."/>
            <person name="Foster P.G."/>
            <person name="Simillion C."/>
            <person name="Van de Peer Y."/>
            <person name="Miranda-Saavedra D."/>
            <person name="Barton G.J."/>
            <person name="Westrop G.D."/>
            <person name="Mueller S."/>
            <person name="Dessi D."/>
            <person name="Fiori P.L."/>
            <person name="Ren Q."/>
            <person name="Paulsen I."/>
            <person name="Zhang H."/>
            <person name="Bastida-Corcuera F.D."/>
            <person name="Simoes-Barbosa A."/>
            <person name="Brown M.T."/>
            <person name="Hayes R.D."/>
            <person name="Mukherjee M."/>
            <person name="Okumura C.Y."/>
            <person name="Schneider R."/>
            <person name="Smith A.J."/>
            <person name="Vanacova S."/>
            <person name="Villalvazo M."/>
            <person name="Haas B.J."/>
            <person name="Pertea M."/>
            <person name="Feldblyum T.V."/>
            <person name="Utterback T.R."/>
            <person name="Shu C.L."/>
            <person name="Osoegawa K."/>
            <person name="de Jong P.J."/>
            <person name="Hrdy I."/>
            <person name="Horvathova L."/>
            <person name="Zubacova Z."/>
            <person name="Dolezal P."/>
            <person name="Malik S.B."/>
            <person name="Logsdon J.M. Jr."/>
            <person name="Henze K."/>
            <person name="Gupta A."/>
            <person name="Wang C.C."/>
            <person name="Dunne R.L."/>
            <person name="Upcroft J.A."/>
            <person name="Upcroft P."/>
            <person name="White O."/>
            <person name="Salzberg S.L."/>
            <person name="Tang P."/>
            <person name="Chiu C.-H."/>
            <person name="Lee Y.-S."/>
            <person name="Embley T.M."/>
            <person name="Coombs G.H."/>
            <person name="Mottram J.C."/>
            <person name="Tachezy J."/>
            <person name="Fraser-Liggett C.M."/>
            <person name="Johnson P.J."/>
        </authorList>
    </citation>
    <scope>NUCLEOTIDE SEQUENCE [LARGE SCALE GENOMIC DNA]</scope>
    <source>
        <strain evidence="5">G3</strain>
    </source>
</reference>
<dbReference type="Gene3D" id="2.60.34.10">
    <property type="entry name" value="Substrate Binding Domain Of DNAk, Chain A, domain 1"/>
    <property type="match status" value="1"/>
</dbReference>
<dbReference type="GO" id="GO:0140662">
    <property type="term" value="F:ATP-dependent protein folding chaperone"/>
    <property type="evidence" value="ECO:0007669"/>
    <property type="project" value="InterPro"/>
</dbReference>
<dbReference type="GO" id="GO:0042026">
    <property type="term" value="P:protein refolding"/>
    <property type="evidence" value="ECO:0000318"/>
    <property type="project" value="GO_Central"/>
</dbReference>
<dbReference type="VEuPathDB" id="TrichDB:TVAG_381470"/>
<evidence type="ECO:0000256" key="4">
    <source>
        <dbReference type="SAM" id="MobiDB-lite"/>
    </source>
</evidence>
<evidence type="ECO:0000256" key="1">
    <source>
        <dbReference type="ARBA" id="ARBA00022741"/>
    </source>
</evidence>
<evidence type="ECO:0000313" key="6">
    <source>
        <dbReference type="Proteomes" id="UP000001542"/>
    </source>
</evidence>
<dbReference type="GO" id="GO:0016887">
    <property type="term" value="F:ATP hydrolysis activity"/>
    <property type="evidence" value="ECO:0000318"/>
    <property type="project" value="GO_Central"/>
</dbReference>
<dbReference type="Gene3D" id="3.90.640.10">
    <property type="entry name" value="Actin, Chain A, domain 4"/>
    <property type="match status" value="1"/>
</dbReference>
<dbReference type="Gene3D" id="3.30.420.40">
    <property type="match status" value="2"/>
</dbReference>
<keyword evidence="2 3" id="KW-0067">ATP-binding</keyword>
<dbReference type="InterPro" id="IPR029047">
    <property type="entry name" value="HSP70_peptide-bd_sf"/>
</dbReference>
<dbReference type="eggNOG" id="KOG0101">
    <property type="taxonomic scope" value="Eukaryota"/>
</dbReference>
<proteinExistence type="inferred from homology"/>
<dbReference type="GO" id="GO:0031072">
    <property type="term" value="F:heat shock protein binding"/>
    <property type="evidence" value="ECO:0000318"/>
    <property type="project" value="GO_Central"/>
</dbReference>
<feature type="non-terminal residue" evidence="5">
    <location>
        <position position="1"/>
    </location>
</feature>
<evidence type="ECO:0000256" key="2">
    <source>
        <dbReference type="ARBA" id="ARBA00022840"/>
    </source>
</evidence>
<dbReference type="PANTHER" id="PTHR19375">
    <property type="entry name" value="HEAT SHOCK PROTEIN 70KDA"/>
    <property type="match status" value="1"/>
</dbReference>
<comment type="similarity">
    <text evidence="3">Belongs to the heat shock protein 70 family.</text>
</comment>
<dbReference type="Gene3D" id="3.30.30.30">
    <property type="match status" value="1"/>
</dbReference>
<dbReference type="PROSITE" id="PS00329">
    <property type="entry name" value="HSP70_2"/>
    <property type="match status" value="1"/>
</dbReference>
<dbReference type="VEuPathDB" id="TrichDB:TVAGG3_0776460"/>
<dbReference type="FunFam" id="3.90.640.10:FF:000029">
    <property type="entry name" value="Heat shock protein 110"/>
    <property type="match status" value="1"/>
</dbReference>
<dbReference type="FunFam" id="3.30.420.40:FF:000563">
    <property type="entry name" value="Heat shock protein 70F"/>
    <property type="match status" value="1"/>
</dbReference>
<name>A2FKE2_TRIV3</name>
<dbReference type="STRING" id="5722.A2FKE2"/>
<dbReference type="SUPFAM" id="SSF53067">
    <property type="entry name" value="Actin-like ATPase domain"/>
    <property type="match status" value="2"/>
</dbReference>
<keyword evidence="6" id="KW-1185">Reference proteome</keyword>
<dbReference type="GO" id="GO:0005524">
    <property type="term" value="F:ATP binding"/>
    <property type="evidence" value="ECO:0007669"/>
    <property type="project" value="UniProtKB-KW"/>
</dbReference>
<reference evidence="5" key="1">
    <citation type="submission" date="2006-10" db="EMBL/GenBank/DDBJ databases">
        <authorList>
            <person name="Amadeo P."/>
            <person name="Zhao Q."/>
            <person name="Wortman J."/>
            <person name="Fraser-Liggett C."/>
            <person name="Carlton J."/>
        </authorList>
    </citation>
    <scope>NUCLEOTIDE SEQUENCE</scope>
    <source>
        <strain evidence="5">G3</strain>
    </source>
</reference>
<dbReference type="FunFam" id="3.30.30.30:FF:000003">
    <property type="entry name" value="Heat shock protein 9"/>
    <property type="match status" value="1"/>
</dbReference>